<comment type="caution">
    <text evidence="1">The sequence shown here is derived from an EMBL/GenBank/DDBJ whole genome shotgun (WGS) entry which is preliminary data.</text>
</comment>
<keyword evidence="2" id="KW-1185">Reference proteome</keyword>
<dbReference type="InterPro" id="IPR007351">
    <property type="entry name" value="YjbR"/>
</dbReference>
<dbReference type="RefSeq" id="WP_131838850.1">
    <property type="nucleotide sequence ID" value="NZ_SLWB01000005.1"/>
</dbReference>
<dbReference type="EMBL" id="SLWB01000005">
    <property type="protein sequence ID" value="TCN68825.1"/>
    <property type="molecule type" value="Genomic_DNA"/>
</dbReference>
<gene>
    <name evidence="1" type="ORF">CLV25_10526</name>
</gene>
<keyword evidence="1" id="KW-0238">DNA-binding</keyword>
<dbReference type="GO" id="GO:0003677">
    <property type="term" value="F:DNA binding"/>
    <property type="evidence" value="ECO:0007669"/>
    <property type="project" value="UniProtKB-KW"/>
</dbReference>
<accession>A0A4R2EKD0</accession>
<name>A0A4R2EKD0_9BACT</name>
<sequence>MNIEELREYCLSKSGVTECLPFDEVTLVFKVAGKMFLLTNLDGDFSINIKNTSEKVIEMKEEHSSVLPGYHMNKTYWVTVLVDGTIPDSIIYRWIDESYLEVALKLPKKVRNELGIES</sequence>
<dbReference type="AlphaFoldDB" id="A0A4R2EKD0"/>
<organism evidence="1 2">
    <name type="scientific">Acetobacteroides hydrogenigenes</name>
    <dbReference type="NCBI Taxonomy" id="979970"/>
    <lineage>
        <taxon>Bacteria</taxon>
        <taxon>Pseudomonadati</taxon>
        <taxon>Bacteroidota</taxon>
        <taxon>Bacteroidia</taxon>
        <taxon>Bacteroidales</taxon>
        <taxon>Rikenellaceae</taxon>
        <taxon>Acetobacteroides</taxon>
    </lineage>
</organism>
<dbReference type="InterPro" id="IPR038056">
    <property type="entry name" value="YjbR-like_sf"/>
</dbReference>
<dbReference type="Pfam" id="PF04237">
    <property type="entry name" value="YjbR"/>
    <property type="match status" value="1"/>
</dbReference>
<reference evidence="1 2" key="1">
    <citation type="submission" date="2019-03" db="EMBL/GenBank/DDBJ databases">
        <title>Genomic Encyclopedia of Archaeal and Bacterial Type Strains, Phase II (KMG-II): from individual species to whole genera.</title>
        <authorList>
            <person name="Goeker M."/>
        </authorList>
    </citation>
    <scope>NUCLEOTIDE SEQUENCE [LARGE SCALE GENOMIC DNA]</scope>
    <source>
        <strain evidence="1 2">RL-C</strain>
    </source>
</reference>
<dbReference type="PANTHER" id="PTHR35145:SF1">
    <property type="entry name" value="CYTOPLASMIC PROTEIN"/>
    <property type="match status" value="1"/>
</dbReference>
<dbReference type="Gene3D" id="3.90.1150.30">
    <property type="match status" value="1"/>
</dbReference>
<dbReference type="SUPFAM" id="SSF142906">
    <property type="entry name" value="YjbR-like"/>
    <property type="match status" value="1"/>
</dbReference>
<dbReference type="PANTHER" id="PTHR35145">
    <property type="entry name" value="CYTOPLASMIC PROTEIN-RELATED"/>
    <property type="match status" value="1"/>
</dbReference>
<dbReference type="InterPro" id="IPR058532">
    <property type="entry name" value="YjbR/MT2646/Rv2570-like"/>
</dbReference>
<evidence type="ECO:0000313" key="2">
    <source>
        <dbReference type="Proteomes" id="UP000294830"/>
    </source>
</evidence>
<dbReference type="OrthoDB" id="9789813at2"/>
<proteinExistence type="predicted"/>
<evidence type="ECO:0000313" key="1">
    <source>
        <dbReference type="EMBL" id="TCN68825.1"/>
    </source>
</evidence>
<dbReference type="Proteomes" id="UP000294830">
    <property type="component" value="Unassembled WGS sequence"/>
</dbReference>
<protein>
    <submittedName>
        <fullName evidence="1">Putative DNA-binding protein (MmcQ/YjbR family)</fullName>
    </submittedName>
</protein>